<dbReference type="GO" id="GO:0005886">
    <property type="term" value="C:plasma membrane"/>
    <property type="evidence" value="ECO:0007669"/>
    <property type="project" value="UniProtKB-SubCell"/>
</dbReference>
<dbReference type="PANTHER" id="PTHR32322">
    <property type="entry name" value="INNER MEMBRANE TRANSPORTER"/>
    <property type="match status" value="1"/>
</dbReference>
<feature type="transmembrane region" description="Helical" evidence="6">
    <location>
        <begin position="135"/>
        <end position="155"/>
    </location>
</feature>
<feature type="transmembrane region" description="Helical" evidence="6">
    <location>
        <begin position="103"/>
        <end position="123"/>
    </location>
</feature>
<sequence>MANQTNNSKGIIMAIIAATLWGVSGTCGQFLFQQRDISVEWLMSVRMLGAGGILLLFALAKKDKDVRNIWLDKPSRGKLLMFGIFGMLTVQYTYFAAIKFSNAATATILQFSAPVMIAIYLAIRHGQRLVRQEYFAIFLAVLGTVLLVTHGNIGALNISPLAFGLGMASAVSLATYTLLPVPLLKKFSAVSVIGWGLFIGGIAISLIKAPWKPDGIWDIYTYGNTLFVVIFGTLFPFYLYLQAVHLIGGQKASVLTSAEPLSATLISVALLGLSFKLMDWVGALLIIATVFILSMKKVAAEIQQEA</sequence>
<feature type="transmembrane region" description="Helical" evidence="6">
    <location>
        <begin position="219"/>
        <end position="240"/>
    </location>
</feature>
<dbReference type="EMBL" id="QWDC01000002">
    <property type="protein sequence ID" value="RFZ92527.1"/>
    <property type="molecule type" value="Genomic_DNA"/>
</dbReference>
<feature type="transmembrane region" description="Helical" evidence="6">
    <location>
        <begin position="277"/>
        <end position="295"/>
    </location>
</feature>
<protein>
    <submittedName>
        <fullName evidence="8">EamA family transporter</fullName>
    </submittedName>
</protein>
<feature type="transmembrane region" description="Helical" evidence="6">
    <location>
        <begin position="38"/>
        <end position="59"/>
    </location>
</feature>
<keyword evidence="5 6" id="KW-0472">Membrane</keyword>
<feature type="domain" description="EamA" evidence="7">
    <location>
        <begin position="9"/>
        <end position="148"/>
    </location>
</feature>
<feature type="transmembrane region" description="Helical" evidence="6">
    <location>
        <begin position="186"/>
        <end position="207"/>
    </location>
</feature>
<evidence type="ECO:0000256" key="4">
    <source>
        <dbReference type="ARBA" id="ARBA00022989"/>
    </source>
</evidence>
<keyword evidence="9" id="KW-1185">Reference proteome</keyword>
<reference evidence="8 9" key="1">
    <citation type="submission" date="2018-08" db="EMBL/GenBank/DDBJ databases">
        <title>Mucilaginibacter sp. MYSH2.</title>
        <authorList>
            <person name="Seo T."/>
        </authorList>
    </citation>
    <scope>NUCLEOTIDE SEQUENCE [LARGE SCALE GENOMIC DNA]</scope>
    <source>
        <strain evidence="8 9">MYSH2</strain>
    </source>
</reference>
<dbReference type="AlphaFoldDB" id="A0A372NV79"/>
<evidence type="ECO:0000256" key="1">
    <source>
        <dbReference type="ARBA" id="ARBA00004651"/>
    </source>
</evidence>
<keyword evidence="2" id="KW-1003">Cell membrane</keyword>
<accession>A0A372NV79</accession>
<keyword evidence="3 6" id="KW-0812">Transmembrane</keyword>
<evidence type="ECO:0000313" key="9">
    <source>
        <dbReference type="Proteomes" id="UP000264217"/>
    </source>
</evidence>
<dbReference type="InterPro" id="IPR000620">
    <property type="entry name" value="EamA_dom"/>
</dbReference>
<dbReference type="Pfam" id="PF00892">
    <property type="entry name" value="EamA"/>
    <property type="match status" value="2"/>
</dbReference>
<feature type="transmembrane region" description="Helical" evidence="6">
    <location>
        <begin position="161"/>
        <end position="179"/>
    </location>
</feature>
<evidence type="ECO:0000256" key="2">
    <source>
        <dbReference type="ARBA" id="ARBA00022475"/>
    </source>
</evidence>
<feature type="transmembrane region" description="Helical" evidence="6">
    <location>
        <begin position="252"/>
        <end position="271"/>
    </location>
</feature>
<evidence type="ECO:0000313" key="8">
    <source>
        <dbReference type="EMBL" id="RFZ92527.1"/>
    </source>
</evidence>
<feature type="transmembrane region" description="Helical" evidence="6">
    <location>
        <begin position="79"/>
        <end position="97"/>
    </location>
</feature>
<proteinExistence type="predicted"/>
<dbReference type="Proteomes" id="UP000264217">
    <property type="component" value="Unassembled WGS sequence"/>
</dbReference>
<dbReference type="InterPro" id="IPR037185">
    <property type="entry name" value="EmrE-like"/>
</dbReference>
<evidence type="ECO:0000259" key="7">
    <source>
        <dbReference type="Pfam" id="PF00892"/>
    </source>
</evidence>
<dbReference type="InterPro" id="IPR050638">
    <property type="entry name" value="AA-Vitamin_Transporters"/>
</dbReference>
<evidence type="ECO:0000256" key="3">
    <source>
        <dbReference type="ARBA" id="ARBA00022692"/>
    </source>
</evidence>
<gene>
    <name evidence="8" type="ORF">D0C36_13955</name>
</gene>
<evidence type="ECO:0000256" key="5">
    <source>
        <dbReference type="ARBA" id="ARBA00023136"/>
    </source>
</evidence>
<keyword evidence="4 6" id="KW-1133">Transmembrane helix</keyword>
<dbReference type="RefSeq" id="WP_117392236.1">
    <property type="nucleotide sequence ID" value="NZ_QWDC01000002.1"/>
</dbReference>
<dbReference type="SUPFAM" id="SSF103481">
    <property type="entry name" value="Multidrug resistance efflux transporter EmrE"/>
    <property type="match status" value="2"/>
</dbReference>
<feature type="domain" description="EamA" evidence="7">
    <location>
        <begin position="165"/>
        <end position="294"/>
    </location>
</feature>
<name>A0A372NV79_9SPHI</name>
<feature type="transmembrane region" description="Helical" evidence="6">
    <location>
        <begin position="12"/>
        <end position="32"/>
    </location>
</feature>
<comment type="caution">
    <text evidence="8">The sequence shown here is derived from an EMBL/GenBank/DDBJ whole genome shotgun (WGS) entry which is preliminary data.</text>
</comment>
<dbReference type="OrthoDB" id="9810818at2"/>
<dbReference type="PANTHER" id="PTHR32322:SF18">
    <property type="entry name" value="S-ADENOSYLMETHIONINE_S-ADENOSYLHOMOCYSTEINE TRANSPORTER"/>
    <property type="match status" value="1"/>
</dbReference>
<comment type="subcellular location">
    <subcellularLocation>
        <location evidence="1">Cell membrane</location>
        <topology evidence="1">Multi-pass membrane protein</topology>
    </subcellularLocation>
</comment>
<evidence type="ECO:0000256" key="6">
    <source>
        <dbReference type="SAM" id="Phobius"/>
    </source>
</evidence>
<organism evidence="8 9">
    <name type="scientific">Mucilaginibacter conchicola</name>
    <dbReference type="NCBI Taxonomy" id="2303333"/>
    <lineage>
        <taxon>Bacteria</taxon>
        <taxon>Pseudomonadati</taxon>
        <taxon>Bacteroidota</taxon>
        <taxon>Sphingobacteriia</taxon>
        <taxon>Sphingobacteriales</taxon>
        <taxon>Sphingobacteriaceae</taxon>
        <taxon>Mucilaginibacter</taxon>
    </lineage>
</organism>